<accession>A0A5D2DRT9</accession>
<evidence type="ECO:0000313" key="1">
    <source>
        <dbReference type="EMBL" id="TYG83786.1"/>
    </source>
</evidence>
<keyword evidence="2" id="KW-1185">Reference proteome</keyword>
<sequence length="34" mass="3923">MLFYNQADTDSPFGSSNRRFKLIYAWLGSVGFFS</sequence>
<dbReference type="Proteomes" id="UP000323506">
    <property type="component" value="Chromosome D01"/>
</dbReference>
<dbReference type="AlphaFoldDB" id="A0A5D2DRT9"/>
<evidence type="ECO:0000313" key="2">
    <source>
        <dbReference type="Proteomes" id="UP000323506"/>
    </source>
</evidence>
<name>A0A5D2DRT9_GOSDA</name>
<proteinExistence type="predicted"/>
<reference evidence="1 2" key="1">
    <citation type="submission" date="2019-06" db="EMBL/GenBank/DDBJ databases">
        <title>WGS assembly of Gossypium darwinii.</title>
        <authorList>
            <person name="Chen Z.J."/>
            <person name="Sreedasyam A."/>
            <person name="Ando A."/>
            <person name="Song Q."/>
            <person name="De L."/>
            <person name="Hulse-Kemp A."/>
            <person name="Ding M."/>
            <person name="Ye W."/>
            <person name="Kirkbride R."/>
            <person name="Jenkins J."/>
            <person name="Plott C."/>
            <person name="Lovell J."/>
            <person name="Lin Y.-M."/>
            <person name="Vaughn R."/>
            <person name="Liu B."/>
            <person name="Li W."/>
            <person name="Simpson S."/>
            <person name="Scheffler B."/>
            <person name="Saski C."/>
            <person name="Grover C."/>
            <person name="Hu G."/>
            <person name="Conover J."/>
            <person name="Carlson J."/>
            <person name="Shu S."/>
            <person name="Boston L."/>
            <person name="Williams M."/>
            <person name="Peterson D."/>
            <person name="Mcgee K."/>
            <person name="Jones D."/>
            <person name="Wendel J."/>
            <person name="Stelly D."/>
            <person name="Grimwood J."/>
            <person name="Schmutz J."/>
        </authorList>
    </citation>
    <scope>NUCLEOTIDE SEQUENCE [LARGE SCALE GENOMIC DNA]</scope>
    <source>
        <strain evidence="1">1808015.09</strain>
    </source>
</reference>
<organism evidence="1 2">
    <name type="scientific">Gossypium darwinii</name>
    <name type="common">Darwin's cotton</name>
    <name type="synonym">Gossypium barbadense var. darwinii</name>
    <dbReference type="NCBI Taxonomy" id="34276"/>
    <lineage>
        <taxon>Eukaryota</taxon>
        <taxon>Viridiplantae</taxon>
        <taxon>Streptophyta</taxon>
        <taxon>Embryophyta</taxon>
        <taxon>Tracheophyta</taxon>
        <taxon>Spermatophyta</taxon>
        <taxon>Magnoliopsida</taxon>
        <taxon>eudicotyledons</taxon>
        <taxon>Gunneridae</taxon>
        <taxon>Pentapetalae</taxon>
        <taxon>rosids</taxon>
        <taxon>malvids</taxon>
        <taxon>Malvales</taxon>
        <taxon>Malvaceae</taxon>
        <taxon>Malvoideae</taxon>
        <taxon>Gossypium</taxon>
    </lineage>
</organism>
<protein>
    <submittedName>
        <fullName evidence="1">Uncharacterized protein</fullName>
    </submittedName>
</protein>
<dbReference type="EMBL" id="CM017701">
    <property type="protein sequence ID" value="TYG83786.1"/>
    <property type="molecule type" value="Genomic_DNA"/>
</dbReference>
<gene>
    <name evidence="1" type="ORF">ES288_D01G195400v1</name>
</gene>